<comment type="caution">
    <text evidence="1">The sequence shown here is derived from an EMBL/GenBank/DDBJ whole genome shotgun (WGS) entry which is preliminary data.</text>
</comment>
<dbReference type="AlphaFoldDB" id="A0ABD2PBN7"/>
<dbReference type="EMBL" id="JABFTP020000185">
    <property type="protein sequence ID" value="KAL3288391.1"/>
    <property type="molecule type" value="Genomic_DNA"/>
</dbReference>
<name>A0ABD2PBN7_9CUCU</name>
<evidence type="ECO:0008006" key="3">
    <source>
        <dbReference type="Google" id="ProtNLM"/>
    </source>
</evidence>
<gene>
    <name evidence="1" type="ORF">HHI36_002839</name>
</gene>
<sequence>MYSLSKEKSLPLEMEVIDFCGKQYGNQMSESEALNSANLQTLQNAEFEENRNFDFEPSALGNGLFDEVNEDSNDQENYDEIDINSDKDENADGNTPLNISFQRGRKRLPECQAKCKSKVERSKPTRMEFDWKSEKFESRVSPHANAFTVPTELLQPIDYFKIFFDESIFELIVRETISVHMYLKRFNCN</sequence>
<proteinExistence type="predicted"/>
<organism evidence="1 2">
    <name type="scientific">Cryptolaemus montrouzieri</name>
    <dbReference type="NCBI Taxonomy" id="559131"/>
    <lineage>
        <taxon>Eukaryota</taxon>
        <taxon>Metazoa</taxon>
        <taxon>Ecdysozoa</taxon>
        <taxon>Arthropoda</taxon>
        <taxon>Hexapoda</taxon>
        <taxon>Insecta</taxon>
        <taxon>Pterygota</taxon>
        <taxon>Neoptera</taxon>
        <taxon>Endopterygota</taxon>
        <taxon>Coleoptera</taxon>
        <taxon>Polyphaga</taxon>
        <taxon>Cucujiformia</taxon>
        <taxon>Coccinelloidea</taxon>
        <taxon>Coccinellidae</taxon>
        <taxon>Scymninae</taxon>
        <taxon>Scymnini</taxon>
        <taxon>Cryptolaemus</taxon>
    </lineage>
</organism>
<evidence type="ECO:0000313" key="2">
    <source>
        <dbReference type="Proteomes" id="UP001516400"/>
    </source>
</evidence>
<reference evidence="1 2" key="1">
    <citation type="journal article" date="2021" name="BMC Biol.">
        <title>Horizontally acquired antibacterial genes associated with adaptive radiation of ladybird beetles.</title>
        <authorList>
            <person name="Li H.S."/>
            <person name="Tang X.F."/>
            <person name="Huang Y.H."/>
            <person name="Xu Z.Y."/>
            <person name="Chen M.L."/>
            <person name="Du X.Y."/>
            <person name="Qiu B.Y."/>
            <person name="Chen P.T."/>
            <person name="Zhang W."/>
            <person name="Slipinski A."/>
            <person name="Escalona H.E."/>
            <person name="Waterhouse R.M."/>
            <person name="Zwick A."/>
            <person name="Pang H."/>
        </authorList>
    </citation>
    <scope>NUCLEOTIDE SEQUENCE [LARGE SCALE GENOMIC DNA]</scope>
    <source>
        <strain evidence="1">SYSU2018</strain>
    </source>
</reference>
<protein>
    <recommendedName>
        <fullName evidence="3">PiggyBac transposable element-derived protein domain-containing protein</fullName>
    </recommendedName>
</protein>
<evidence type="ECO:0000313" key="1">
    <source>
        <dbReference type="EMBL" id="KAL3288391.1"/>
    </source>
</evidence>
<dbReference type="Proteomes" id="UP001516400">
    <property type="component" value="Unassembled WGS sequence"/>
</dbReference>
<accession>A0ABD2PBN7</accession>
<keyword evidence="2" id="KW-1185">Reference proteome</keyword>